<name>A0A835LY22_9MAGN</name>
<evidence type="ECO:0000313" key="3">
    <source>
        <dbReference type="EMBL" id="KAF9603656.1"/>
    </source>
</evidence>
<dbReference type="AlphaFoldDB" id="A0A835LY22"/>
<sequence length="360" mass="40930">MAILSADAPEFVAYGVPISPHNYQPLSVYNHYSPYSHPITYSYCPPCCLSSSIVTLTYSPCPPSLTLDYDPFYMEPQWPFNLLPLQPVSPMLVYNYADQNTEVLTGVVVPENIVTEEVRNFRDSYFCGKERLCRQGYEVQDHRSMKKNKKNWKLKVVVKNNGETPSSGKIIVKNELAKSVESGAIERYVLQNIDDLVYCFISRGMLLEFLDRHCWEENQKCSSEVNNSPSAYDFVYLPIDFGSKGNKGYAFVNFTTPSAVWRLYISIHNFKWGVLNSKKICEISYARIQGKEALIKHFQGSAFTCVTDDYLPVCFEKFRDGSSEWVKQITVGKRMEPLGATSSESNHDANSSDHLPGSPW</sequence>
<gene>
    <name evidence="3" type="ORF">IFM89_037315</name>
</gene>
<dbReference type="Proteomes" id="UP000631114">
    <property type="component" value="Unassembled WGS sequence"/>
</dbReference>
<dbReference type="GO" id="GO:0003676">
    <property type="term" value="F:nucleic acid binding"/>
    <property type="evidence" value="ECO:0007669"/>
    <property type="project" value="InterPro"/>
</dbReference>
<organism evidence="3 4">
    <name type="scientific">Coptis chinensis</name>
    <dbReference type="NCBI Taxonomy" id="261450"/>
    <lineage>
        <taxon>Eukaryota</taxon>
        <taxon>Viridiplantae</taxon>
        <taxon>Streptophyta</taxon>
        <taxon>Embryophyta</taxon>
        <taxon>Tracheophyta</taxon>
        <taxon>Spermatophyta</taxon>
        <taxon>Magnoliopsida</taxon>
        <taxon>Ranunculales</taxon>
        <taxon>Ranunculaceae</taxon>
        <taxon>Coptidoideae</taxon>
        <taxon>Coptis</taxon>
    </lineage>
</organism>
<dbReference type="SUPFAM" id="SSF54928">
    <property type="entry name" value="RNA-binding domain, RBD"/>
    <property type="match status" value="1"/>
</dbReference>
<feature type="domain" description="Mei2-like C-terminal RNA recognition motif" evidence="2">
    <location>
        <begin position="229"/>
        <end position="299"/>
    </location>
</feature>
<proteinExistence type="predicted"/>
<keyword evidence="4" id="KW-1185">Reference proteome</keyword>
<comment type="caution">
    <text evidence="3">The sequence shown here is derived from an EMBL/GenBank/DDBJ whole genome shotgun (WGS) entry which is preliminary data.</text>
</comment>
<accession>A0A835LY22</accession>
<feature type="region of interest" description="Disordered" evidence="1">
    <location>
        <begin position="338"/>
        <end position="360"/>
    </location>
</feature>
<evidence type="ECO:0000256" key="1">
    <source>
        <dbReference type="SAM" id="MobiDB-lite"/>
    </source>
</evidence>
<dbReference type="EMBL" id="JADFTS010000006">
    <property type="protein sequence ID" value="KAF9603656.1"/>
    <property type="molecule type" value="Genomic_DNA"/>
</dbReference>
<dbReference type="Pfam" id="PF04059">
    <property type="entry name" value="RRM_2"/>
    <property type="match status" value="1"/>
</dbReference>
<dbReference type="InterPro" id="IPR007201">
    <property type="entry name" value="Mei2-like_Rrm_C"/>
</dbReference>
<evidence type="ECO:0000259" key="2">
    <source>
        <dbReference type="Pfam" id="PF04059"/>
    </source>
</evidence>
<dbReference type="OrthoDB" id="417481at2759"/>
<evidence type="ECO:0000313" key="4">
    <source>
        <dbReference type="Proteomes" id="UP000631114"/>
    </source>
</evidence>
<protein>
    <recommendedName>
        <fullName evidence="2">Mei2-like C-terminal RNA recognition motif domain-containing protein</fullName>
    </recommendedName>
</protein>
<reference evidence="3 4" key="1">
    <citation type="submission" date="2020-10" db="EMBL/GenBank/DDBJ databases">
        <title>The Coptis chinensis genome and diversification of protoberbering-type alkaloids.</title>
        <authorList>
            <person name="Wang B."/>
            <person name="Shu S."/>
            <person name="Song C."/>
            <person name="Liu Y."/>
        </authorList>
    </citation>
    <scope>NUCLEOTIDE SEQUENCE [LARGE SCALE GENOMIC DNA]</scope>
    <source>
        <strain evidence="3">HL-2020</strain>
        <tissue evidence="3">Leaf</tissue>
    </source>
</reference>
<dbReference type="InterPro" id="IPR035979">
    <property type="entry name" value="RBD_domain_sf"/>
</dbReference>